<comment type="function">
    <text evidence="8">ADP-binding subunit of the dihydroxyacetone kinase, which is responsible for the phosphoenolpyruvate (PEP)-dependent phosphorylation of dihydroxyacetone. DhaL-ADP is converted to DhaL-ATP via a phosphoryl group transfer from DhaM and transmits it to dihydroxyacetone binds to DhaK.</text>
</comment>
<evidence type="ECO:0000256" key="2">
    <source>
        <dbReference type="ARBA" id="ARBA00004745"/>
    </source>
</evidence>
<protein>
    <recommendedName>
        <fullName evidence="3">phosphoenolpyruvate--glycerone phosphotransferase</fullName>
        <ecNumber evidence="3">2.7.1.121</ecNumber>
    </recommendedName>
</protein>
<proteinExistence type="predicted"/>
<comment type="pathway">
    <text evidence="2">Polyol metabolism; glycerol degradation.</text>
</comment>
<dbReference type="InterPro" id="IPR036117">
    <property type="entry name" value="DhaL_dom_sf"/>
</dbReference>
<dbReference type="EC" id="2.7.1.121" evidence="3"/>
<keyword evidence="6" id="KW-0319">Glycerol metabolism</keyword>
<keyword evidence="11" id="KW-1185">Reference proteome</keyword>
<name>A0A8D5UGC0_9BACL</name>
<dbReference type="GO" id="GO:0047324">
    <property type="term" value="F:phosphoenolpyruvate-glycerone phosphotransferase activity"/>
    <property type="evidence" value="ECO:0007669"/>
    <property type="project" value="UniProtKB-EC"/>
</dbReference>
<reference evidence="10" key="2">
    <citation type="journal article" date="2021" name="Microbiol. Resour. Announc.">
        <title>Complete Genome Sequence of Polycladomyces abyssicola JIR-001T, Isolated from Hemipelagic Sediment in Deep Seawater.</title>
        <authorList>
            <person name="Tsubouchi T."/>
            <person name="Kaneko Y."/>
        </authorList>
    </citation>
    <scope>NUCLEOTIDE SEQUENCE</scope>
    <source>
        <strain evidence="10">JIR-001</strain>
    </source>
</reference>
<dbReference type="GO" id="GO:0004371">
    <property type="term" value="F:glycerone kinase activity"/>
    <property type="evidence" value="ECO:0007669"/>
    <property type="project" value="InterPro"/>
</dbReference>
<accession>A0A8D5UGC0</accession>
<dbReference type="PANTHER" id="PTHR28629:SF4">
    <property type="entry name" value="TRIOKINASE_FMN CYCLASE"/>
    <property type="match status" value="1"/>
</dbReference>
<evidence type="ECO:0000256" key="6">
    <source>
        <dbReference type="ARBA" id="ARBA00022798"/>
    </source>
</evidence>
<dbReference type="GO" id="GO:0019563">
    <property type="term" value="P:glycerol catabolic process"/>
    <property type="evidence" value="ECO:0007669"/>
    <property type="project" value="TreeGrafter"/>
</dbReference>
<dbReference type="SUPFAM" id="SSF101473">
    <property type="entry name" value="DhaL-like"/>
    <property type="match status" value="1"/>
</dbReference>
<gene>
    <name evidence="10" type="primary">dhaK2</name>
    <name evidence="10" type="ORF">JIR001_17340</name>
</gene>
<dbReference type="AlphaFoldDB" id="A0A8D5UGC0"/>
<dbReference type="InterPro" id="IPR004007">
    <property type="entry name" value="DhaL_dom"/>
</dbReference>
<comment type="catalytic activity">
    <reaction evidence="1">
        <text>dihydroxyacetone + phosphoenolpyruvate = dihydroxyacetone phosphate + pyruvate</text>
        <dbReference type="Rhea" id="RHEA:18381"/>
        <dbReference type="ChEBI" id="CHEBI:15361"/>
        <dbReference type="ChEBI" id="CHEBI:16016"/>
        <dbReference type="ChEBI" id="CHEBI:57642"/>
        <dbReference type="ChEBI" id="CHEBI:58702"/>
        <dbReference type="EC" id="2.7.1.121"/>
    </reaction>
</comment>
<evidence type="ECO:0000256" key="5">
    <source>
        <dbReference type="ARBA" id="ARBA00022777"/>
    </source>
</evidence>
<dbReference type="PROSITE" id="PS51480">
    <property type="entry name" value="DHAL"/>
    <property type="match status" value="1"/>
</dbReference>
<reference evidence="10" key="1">
    <citation type="journal article" date="2013" name="Int. J. Syst. Evol. Microbiol.">
        <title>Polycladomyces abyssicola gen. nov., sp. nov., a thermophilic filamentous bacterium isolated from hemipelagic sediment.</title>
        <authorList>
            <person name="Tsubouchi T."/>
            <person name="Shimane Y."/>
            <person name="Mori K."/>
            <person name="Usui K."/>
            <person name="Hiraki T."/>
            <person name="Tame A."/>
            <person name="Uematsu K."/>
            <person name="Maruyama T."/>
            <person name="Hatada Y."/>
        </authorList>
    </citation>
    <scope>NUCLEOTIDE SEQUENCE</scope>
    <source>
        <strain evidence="10">JIR-001</strain>
    </source>
</reference>
<evidence type="ECO:0000256" key="4">
    <source>
        <dbReference type="ARBA" id="ARBA00022679"/>
    </source>
</evidence>
<dbReference type="Proteomes" id="UP000677436">
    <property type="component" value="Chromosome"/>
</dbReference>
<evidence type="ECO:0000313" key="10">
    <source>
        <dbReference type="EMBL" id="BCU81951.1"/>
    </source>
</evidence>
<evidence type="ECO:0000256" key="8">
    <source>
        <dbReference type="ARBA" id="ARBA00055771"/>
    </source>
</evidence>
<evidence type="ECO:0000256" key="7">
    <source>
        <dbReference type="ARBA" id="ARBA00046577"/>
    </source>
</evidence>
<comment type="subunit">
    <text evidence="7">Homodimer. The dihydroxyacetone kinase complex is composed of a homodimer of DhaM, a homodimer of DhaK and the subunit DhaL.</text>
</comment>
<dbReference type="InterPro" id="IPR012737">
    <property type="entry name" value="DhaK_L_YcgS"/>
</dbReference>
<evidence type="ECO:0000313" key="11">
    <source>
        <dbReference type="Proteomes" id="UP000677436"/>
    </source>
</evidence>
<keyword evidence="4" id="KW-0808">Transferase</keyword>
<dbReference type="SMART" id="SM01120">
    <property type="entry name" value="Dak2"/>
    <property type="match status" value="1"/>
</dbReference>
<organism evidence="10 11">
    <name type="scientific">Polycladomyces abyssicola</name>
    <dbReference type="NCBI Taxonomy" id="1125966"/>
    <lineage>
        <taxon>Bacteria</taxon>
        <taxon>Bacillati</taxon>
        <taxon>Bacillota</taxon>
        <taxon>Bacilli</taxon>
        <taxon>Bacillales</taxon>
        <taxon>Thermoactinomycetaceae</taxon>
        <taxon>Polycladomyces</taxon>
    </lineage>
</organism>
<evidence type="ECO:0000259" key="9">
    <source>
        <dbReference type="PROSITE" id="PS51480"/>
    </source>
</evidence>
<feature type="domain" description="DhaL" evidence="9">
    <location>
        <begin position="6"/>
        <end position="201"/>
    </location>
</feature>
<dbReference type="EMBL" id="AP024601">
    <property type="protein sequence ID" value="BCU81951.1"/>
    <property type="molecule type" value="Genomic_DNA"/>
</dbReference>
<dbReference type="Gene3D" id="1.25.40.340">
    <property type="match status" value="1"/>
</dbReference>
<evidence type="ECO:0000256" key="3">
    <source>
        <dbReference type="ARBA" id="ARBA00012095"/>
    </source>
</evidence>
<dbReference type="NCBIfam" id="TIGR02365">
    <property type="entry name" value="dha_L_ycgS"/>
    <property type="match status" value="1"/>
</dbReference>
<evidence type="ECO:0000256" key="1">
    <source>
        <dbReference type="ARBA" id="ARBA00001113"/>
    </source>
</evidence>
<dbReference type="GO" id="GO:0005829">
    <property type="term" value="C:cytosol"/>
    <property type="evidence" value="ECO:0007669"/>
    <property type="project" value="TreeGrafter"/>
</dbReference>
<dbReference type="InterPro" id="IPR050861">
    <property type="entry name" value="Dihydroxyacetone_Kinase"/>
</dbReference>
<keyword evidence="5 10" id="KW-0418">Kinase</keyword>
<dbReference type="KEGG" id="pabs:JIR001_17340"/>
<dbReference type="PANTHER" id="PTHR28629">
    <property type="entry name" value="TRIOKINASE/FMN CYCLASE"/>
    <property type="match status" value="1"/>
</dbReference>
<dbReference type="Pfam" id="PF02734">
    <property type="entry name" value="Dak2"/>
    <property type="match status" value="1"/>
</dbReference>
<sequence length="211" mass="23506">MLIQSDHIIKWMELVNAQIDKQKEYLTQLDQAIGDGDHGINMTRGFKEVIQKIHQTTYDDIGKLFQDVGMVLVSKVGGASGPLYGTAFIKAGQVLKGKPEITINELGQAFQESVNGIKLRGKSQIGDKTMLDVWEPVTKYIQQNGNTLNIRELISYAREQMEHTKELEAKKGRASFLGKRSIGHLDPGAVSSCILFETLCSILLEENLTKE</sequence>
<dbReference type="FunFam" id="1.25.40.340:FF:000002">
    <property type="entry name" value="Dihydroxyacetone kinase, L subunit"/>
    <property type="match status" value="1"/>
</dbReference>